<keyword evidence="1" id="KW-0472">Membrane</keyword>
<organism evidence="2 3">
    <name type="scientific">Ferruginivarius sediminum</name>
    <dbReference type="NCBI Taxonomy" id="2661937"/>
    <lineage>
        <taxon>Bacteria</taxon>
        <taxon>Pseudomonadati</taxon>
        <taxon>Pseudomonadota</taxon>
        <taxon>Alphaproteobacteria</taxon>
        <taxon>Rhodospirillales</taxon>
        <taxon>Rhodospirillaceae</taxon>
        <taxon>Ferruginivarius</taxon>
    </lineage>
</organism>
<dbReference type="EMBL" id="QPMH01000003">
    <property type="protein sequence ID" value="RDD63161.1"/>
    <property type="molecule type" value="Genomic_DNA"/>
</dbReference>
<feature type="transmembrane region" description="Helical" evidence="1">
    <location>
        <begin position="207"/>
        <end position="224"/>
    </location>
</feature>
<feature type="transmembrane region" description="Helical" evidence="1">
    <location>
        <begin position="387"/>
        <end position="405"/>
    </location>
</feature>
<dbReference type="RefSeq" id="WP_114581112.1">
    <property type="nucleotide sequence ID" value="NZ_QPMH01000003.1"/>
</dbReference>
<evidence type="ECO:0008006" key="4">
    <source>
        <dbReference type="Google" id="ProtNLM"/>
    </source>
</evidence>
<keyword evidence="1" id="KW-0812">Transmembrane</keyword>
<feature type="transmembrane region" description="Helical" evidence="1">
    <location>
        <begin position="355"/>
        <end position="375"/>
    </location>
</feature>
<keyword evidence="3" id="KW-1185">Reference proteome</keyword>
<feature type="transmembrane region" description="Helical" evidence="1">
    <location>
        <begin position="112"/>
        <end position="129"/>
    </location>
</feature>
<dbReference type="AlphaFoldDB" id="A0A369TCT3"/>
<keyword evidence="1" id="KW-1133">Transmembrane helix</keyword>
<protein>
    <recommendedName>
        <fullName evidence="4">Oligosaccharide repeat unit polymerase</fullName>
    </recommendedName>
</protein>
<sequence length="464" mass="53552">MIEVALFLQLMLCLAVAAFFVAHRSASAFHPLFFYLVFHALVFVIRPWLVHYADFDSQWQYMRIQPTPEVFLLTLAVTSVALLVFAGFSLSAGHAAIRFDNSGFYFTRTQRQAFYIVMVLLLPIALYGAKRDAEIFGFLAARGESGMFLDPTSAQTYFQNTTGYVVKAHNLLIPLTALFLAMNRFRWWAYVPLLAFCTYRMYLGSRWGIVVALGIVMLLHLYWHRARWMRVRYLVLAIPVFLIFHAMGQDRDYFREAIGVGETRYRVEAFEDEGFVESLDAPDFANFDFLAYIVRAVPDKSHTYTYFTQYLWLFTEPIPRMIWPDKPRGMPIKLVDLNDHGWFGTRTWSIVGDGWLSFGFIGVIITLGTVGWSLGRLHGWFASYPHRAFPVLVYCCFMPATMLWFRDGNIVSAAKLAMWILLPVFMWLAVSKGIEWLVRDRQELQRVPGAPPRPRHPPPGRGYD</sequence>
<gene>
    <name evidence="2" type="ORF">DRB17_05195</name>
</gene>
<feature type="transmembrane region" description="Helical" evidence="1">
    <location>
        <begin position="28"/>
        <end position="49"/>
    </location>
</feature>
<dbReference type="Proteomes" id="UP000253941">
    <property type="component" value="Unassembled WGS sequence"/>
</dbReference>
<feature type="transmembrane region" description="Helical" evidence="1">
    <location>
        <begin position="70"/>
        <end position="92"/>
    </location>
</feature>
<comment type="caution">
    <text evidence="2">The sequence shown here is derived from an EMBL/GenBank/DDBJ whole genome shotgun (WGS) entry which is preliminary data.</text>
</comment>
<feature type="transmembrane region" description="Helical" evidence="1">
    <location>
        <begin position="417"/>
        <end position="438"/>
    </location>
</feature>
<feature type="transmembrane region" description="Helical" evidence="1">
    <location>
        <begin position="231"/>
        <end position="248"/>
    </location>
</feature>
<reference evidence="2 3" key="1">
    <citation type="submission" date="2018-07" db="EMBL/GenBank/DDBJ databases">
        <title>Venubactetium sediminum gen. nov., sp. nov., isolated from a marine solar saltern.</title>
        <authorList>
            <person name="Wang S."/>
        </authorList>
    </citation>
    <scope>NUCLEOTIDE SEQUENCE [LARGE SCALE GENOMIC DNA]</scope>
    <source>
        <strain evidence="2 3">WD2A32</strain>
    </source>
</reference>
<proteinExistence type="predicted"/>
<accession>A0A369TCT3</accession>
<evidence type="ECO:0000256" key="1">
    <source>
        <dbReference type="SAM" id="Phobius"/>
    </source>
</evidence>
<name>A0A369TCT3_9PROT</name>
<evidence type="ECO:0000313" key="3">
    <source>
        <dbReference type="Proteomes" id="UP000253941"/>
    </source>
</evidence>
<evidence type="ECO:0000313" key="2">
    <source>
        <dbReference type="EMBL" id="RDD63161.1"/>
    </source>
</evidence>